<sequence>MFYTLPMSEHDPLPIDTNRRRARGAQSNHSGRFERLVREETHDGWDGPEDRAAFRTFVTTERPRSAITRNTSPDVPFDRSVNPYRGCEHGCIYCFARPSHAYLGFSPGLDFETRLIARPGIAKVLEQELRARRYRPAPMAFGTNTDPYQPVEKTHEITRNCLKVLRDFNHPVAIVTKGTLIERDLDILSDMAAKGLAHVGISVTTLDAGLSRAMEPRVPPPARRLATISALAQAGVPVRVMMAPVVPALTDHEIEGLLTAARDAGATAASWIMLRLPREVSPLFQDWLQAHRPDRAARVMARLREMHGGQDYSPDWGKRMRGEGHHAQMIAHRFRLAMRRLGLSEALPPLRRDLFAPPLACGDQLALF</sequence>
<feature type="domain" description="Radical SAM core" evidence="5">
    <location>
        <begin position="73"/>
        <end position="310"/>
    </location>
</feature>
<dbReference type="SMART" id="SM00729">
    <property type="entry name" value="Elp3"/>
    <property type="match status" value="1"/>
</dbReference>
<dbReference type="SFLD" id="SFLDS00029">
    <property type="entry name" value="Radical_SAM"/>
    <property type="match status" value="1"/>
</dbReference>
<reference evidence="6 7" key="1">
    <citation type="submission" date="2016-10" db="EMBL/GenBank/DDBJ databases">
        <authorList>
            <person name="de Groot N.N."/>
        </authorList>
    </citation>
    <scope>NUCLEOTIDE SEQUENCE [LARGE SCALE GENOMIC DNA]</scope>
    <source>
        <strain evidence="6 7">DSM 27842</strain>
    </source>
</reference>
<dbReference type="NCBIfam" id="NF033668">
    <property type="entry name" value="rSAM_PA0069"/>
    <property type="match status" value="1"/>
</dbReference>
<dbReference type="PANTHER" id="PTHR43432">
    <property type="entry name" value="SLR0285 PROTEIN"/>
    <property type="match status" value="1"/>
</dbReference>
<evidence type="ECO:0000313" key="7">
    <source>
        <dbReference type="Proteomes" id="UP000198893"/>
    </source>
</evidence>
<dbReference type="CDD" id="cd01335">
    <property type="entry name" value="Radical_SAM"/>
    <property type="match status" value="1"/>
</dbReference>
<dbReference type="GO" id="GO:0051536">
    <property type="term" value="F:iron-sulfur cluster binding"/>
    <property type="evidence" value="ECO:0007669"/>
    <property type="project" value="UniProtKB-KW"/>
</dbReference>
<evidence type="ECO:0000256" key="3">
    <source>
        <dbReference type="ARBA" id="ARBA00023014"/>
    </source>
</evidence>
<evidence type="ECO:0000259" key="5">
    <source>
        <dbReference type="PROSITE" id="PS51918"/>
    </source>
</evidence>
<dbReference type="Proteomes" id="UP000198893">
    <property type="component" value="Unassembled WGS sequence"/>
</dbReference>
<dbReference type="SFLD" id="SFLDG01084">
    <property type="entry name" value="Uncharacterised_Radical_SAM_Su"/>
    <property type="match status" value="1"/>
</dbReference>
<dbReference type="InterPro" id="IPR007197">
    <property type="entry name" value="rSAM"/>
</dbReference>
<evidence type="ECO:0000256" key="2">
    <source>
        <dbReference type="ARBA" id="ARBA00023004"/>
    </source>
</evidence>
<dbReference type="PROSITE" id="PS51918">
    <property type="entry name" value="RADICAL_SAM"/>
    <property type="match status" value="1"/>
</dbReference>
<dbReference type="InterPro" id="IPR058240">
    <property type="entry name" value="rSAM_sf"/>
</dbReference>
<dbReference type="Gene3D" id="3.80.30.30">
    <property type="match status" value="1"/>
</dbReference>
<dbReference type="Pfam" id="PF04055">
    <property type="entry name" value="Radical_SAM"/>
    <property type="match status" value="1"/>
</dbReference>
<keyword evidence="7" id="KW-1185">Reference proteome</keyword>
<accession>A0A1H8NHT9</accession>
<keyword evidence="6" id="KW-0456">Lyase</keyword>
<evidence type="ECO:0000313" key="6">
    <source>
        <dbReference type="EMBL" id="SEO29122.1"/>
    </source>
</evidence>
<dbReference type="AlphaFoldDB" id="A0A1H8NHT9"/>
<dbReference type="STRING" id="569882.SAMN04490248_103186"/>
<gene>
    <name evidence="6" type="ORF">SAMN04490248_103186</name>
</gene>
<proteinExistence type="predicted"/>
<evidence type="ECO:0000256" key="1">
    <source>
        <dbReference type="ARBA" id="ARBA00022723"/>
    </source>
</evidence>
<dbReference type="GO" id="GO:0046872">
    <property type="term" value="F:metal ion binding"/>
    <property type="evidence" value="ECO:0007669"/>
    <property type="project" value="UniProtKB-KW"/>
</dbReference>
<dbReference type="PANTHER" id="PTHR43432:SF3">
    <property type="entry name" value="SLR0285 PROTEIN"/>
    <property type="match status" value="1"/>
</dbReference>
<keyword evidence="3" id="KW-0411">Iron-sulfur</keyword>
<dbReference type="InterPro" id="IPR040086">
    <property type="entry name" value="MJ0683-like"/>
</dbReference>
<protein>
    <submittedName>
        <fullName evidence="6">DNA repair photolyase</fullName>
    </submittedName>
</protein>
<keyword evidence="2" id="KW-0408">Iron</keyword>
<keyword evidence="1" id="KW-0479">Metal-binding</keyword>
<feature type="region of interest" description="Disordered" evidence="4">
    <location>
        <begin position="1"/>
        <end position="30"/>
    </location>
</feature>
<dbReference type="EMBL" id="FODS01000003">
    <property type="protein sequence ID" value="SEO29122.1"/>
    <property type="molecule type" value="Genomic_DNA"/>
</dbReference>
<evidence type="ECO:0000256" key="4">
    <source>
        <dbReference type="SAM" id="MobiDB-lite"/>
    </source>
</evidence>
<dbReference type="InterPro" id="IPR006638">
    <property type="entry name" value="Elp3/MiaA/NifB-like_rSAM"/>
</dbReference>
<dbReference type="GO" id="GO:0016829">
    <property type="term" value="F:lyase activity"/>
    <property type="evidence" value="ECO:0007669"/>
    <property type="project" value="UniProtKB-KW"/>
</dbReference>
<name>A0A1H8NHT9_9RHOB</name>
<dbReference type="SUPFAM" id="SSF102114">
    <property type="entry name" value="Radical SAM enzymes"/>
    <property type="match status" value="1"/>
</dbReference>
<organism evidence="6 7">
    <name type="scientific">Salinihabitans flavidus</name>
    <dbReference type="NCBI Taxonomy" id="569882"/>
    <lineage>
        <taxon>Bacteria</taxon>
        <taxon>Pseudomonadati</taxon>
        <taxon>Pseudomonadota</taxon>
        <taxon>Alphaproteobacteria</taxon>
        <taxon>Rhodobacterales</taxon>
        <taxon>Roseobacteraceae</taxon>
        <taxon>Salinihabitans</taxon>
    </lineage>
</organism>
<feature type="compositionally biased region" description="Basic and acidic residues" evidence="4">
    <location>
        <begin position="8"/>
        <end position="19"/>
    </location>
</feature>